<feature type="coiled-coil region" evidence="1">
    <location>
        <begin position="1007"/>
        <end position="1048"/>
    </location>
</feature>
<evidence type="ECO:0000313" key="4">
    <source>
        <dbReference type="EMBL" id="CAJ0557739.1"/>
    </source>
</evidence>
<feature type="domain" description="Nuclear anchorage protein 1 spectrin-like repeat" evidence="3">
    <location>
        <begin position="97"/>
        <end position="209"/>
    </location>
</feature>
<dbReference type="PANTHER" id="PTHR18937">
    <property type="entry name" value="STRUCTURAL MAINTENANCE OF CHROMOSOMES SMC FAMILY MEMBER"/>
    <property type="match status" value="1"/>
</dbReference>
<keyword evidence="5" id="KW-1185">Reference proteome</keyword>
<dbReference type="Pfam" id="PF24611">
    <property type="entry name" value="Spectrin_Anc-1"/>
    <property type="match status" value="2"/>
</dbReference>
<feature type="coiled-coil region" evidence="1">
    <location>
        <begin position="1733"/>
        <end position="1777"/>
    </location>
</feature>
<feature type="coiled-coil region" evidence="1">
    <location>
        <begin position="1111"/>
        <end position="1175"/>
    </location>
</feature>
<evidence type="ECO:0000256" key="2">
    <source>
        <dbReference type="SAM" id="MobiDB-lite"/>
    </source>
</evidence>
<feature type="coiled-coil region" evidence="1">
    <location>
        <begin position="242"/>
        <end position="306"/>
    </location>
</feature>
<protein>
    <recommendedName>
        <fullName evidence="3">Nuclear anchorage protein 1 spectrin-like repeat domain-containing protein</fullName>
    </recommendedName>
</protein>
<feature type="coiled-coil region" evidence="1">
    <location>
        <begin position="722"/>
        <end position="779"/>
    </location>
</feature>
<gene>
    <name evidence="4" type="ORF">MSPICULIGERA_LOCUS497</name>
</gene>
<feature type="coiled-coil region" evidence="1">
    <location>
        <begin position="511"/>
        <end position="583"/>
    </location>
</feature>
<feature type="coiled-coil region" evidence="1">
    <location>
        <begin position="9"/>
        <end position="39"/>
    </location>
</feature>
<proteinExistence type="predicted"/>
<feature type="coiled-coil region" evidence="1">
    <location>
        <begin position="1380"/>
        <end position="1452"/>
    </location>
</feature>
<feature type="region of interest" description="Disordered" evidence="2">
    <location>
        <begin position="1263"/>
        <end position="1283"/>
    </location>
</feature>
<dbReference type="Proteomes" id="UP001177023">
    <property type="component" value="Unassembled WGS sequence"/>
</dbReference>
<feature type="coiled-coil region" evidence="1">
    <location>
        <begin position="864"/>
        <end position="908"/>
    </location>
</feature>
<feature type="coiled-coil region" evidence="1">
    <location>
        <begin position="1318"/>
        <end position="1345"/>
    </location>
</feature>
<accession>A0AA36FP97</accession>
<dbReference type="InterPro" id="IPR057134">
    <property type="entry name" value="Spectrin_Anc-1_3"/>
</dbReference>
<dbReference type="SUPFAM" id="SSF58104">
    <property type="entry name" value="Methyl-accepting chemotaxis protein (MCP) signaling domain"/>
    <property type="match status" value="2"/>
</dbReference>
<sequence>ATEAINTANIALQDRADALEDLHKKAEGAGNRLAELVDEANRLVRDPEALPSSYEPTAAEMREQLSVARNLLASAPAQDEHTASLATTIDAAEALLPVLDDRNTYWNEFVAARDNADQLLENIGAHLDALQAKQPEHLAAAKADLEEAKRLKDQDVERLKEAARELQRLSELLDPLESAYADVRFLDADIDQKVAHIDDYLAELHAEIEDEQVCADSTKQLDDELNRLLADIPQVNDVNSLNALAEQELPALKAQLDLLKDKMAKANDTRHRVLADSPVYPLEEKLNAVEAALDKAKQNANEADNERLLLVLNLQLEQVEQLPLDNVSVEQLDAIEKQLESLKPAGADQVPPQVQAQLDKIAELKARKDKHDADVAHLGAALDDIRKNLDEADKLAHPKKKGKKGKEQSVPPTTDALKEVVAKLENEVLPALAQVNNQAASTPGVEPQLQAANELQAKAQELLADAQKQLDDQMAADEKAARVEAKLLEIKVTPDTMVALQRADEPPQDDQDELQKREQAADSDIGQLEAKLLEINQLLASDDLSPEQRKELEKTKADTESYLDKLRRLKDALLDKLANLTKYGQEKQKLDSAAEPVEVALNTIFDKYANQAPQPFVVGKDDLSRADEVKSQLADLARSVAAAKEWLHDNLPSREADLDAQLDDLKWKQENLNSLVDELANEVQAGDAIRADYDQLLPLVADIENRAMAARQTGDLSDPAALNALKSELEPLIARVAELKRKQAEKPSRLTGQPEGVDADGLTDRLRNVDNLLNDEEKNVQAKLELVALANDVAAQAQAIDQVLARAQEVEGNPNASVDELRKAADQLEQGRPLLDALNNDYEKIKALGEAETPEGQKLAVATLERLEKATEAINTANIALQDRADALEDLHKKAEGAGNRLAELVDEANRLVRDPEALPSSYEPTAAEMREQLSVARNLLASAPAQDEHTASLATTIDAAEALLPVLDDRNTYWNEFVAARDNADQLLENIGAHLDALQAKQPEHLAAAKADLEEAKRLKDQDVERLKEAARELQRLSELLDPLESAYADVRFLDADIDQKVAHIDDYLAELHAEIEDEQVCADSTKQLDDELNRLLADIPQVNDVNSLNALAEQELPALKAQLDLLKDKMAKANDTRHRVLADSPVYPLEEKLNAVEAALDKAKQNANEADNERLLLVLNLQLEQVEQLPLDNVSVEQLDAIEKQLESLKPAGADQVPPQVQAQLDKIAELKARKDKHDADVAHLGAALDDIRKNLDEADKLAHPKKKGKKGKEQSVPPTTDALKEVVAKLENEVLPALAQVNNQAASTPGVEPQLQAANELQAKAQELLADAQKQLDDQMAADEKAARVEAKLLEIKVTPDTMVALQRADEPPQDDQDELQKREQAADSDIGQLEAKLLEINQLLASDDLSPEQRKELEKTKADTESYLDKLRRLKDALLDKLANLTKYGQEKQKLDSAAEPVEVALNTIFDKYANQAPQPFVVGKDDLSRADEVKSQLADLARSVAAAKEWLHDNLPSREADLDAQLDDLKWKQENLNSLVDELANEVQAGDAIRADYDQLLPLVADIENRAMAARQTGDLSDPAALNALKSELEPLIARVAELKRKQAEKPSRLTGQPEGVDADGLTDRLRNVDNLLNDEEKNVQAKLELVALANDVAAQAQAIDQVLARAQEVEGNPNASVDELRKAADQLEQGRPLLDALNNDYEKIKALGEAETPEGQKLAVATLERLEKATEAINTANIALQDRADALEDLHKKAEGAGNRLAELVDEANRLVRDPEALPSSYEPTAAEMREQLSVARNLLASAPAQDEHTASLATTIDAAEALLPVLDDRNTYWNEFVAARDRTLSISFSRTSEPIFDAFQAKQPEHLSAAKADLEEAKRV</sequence>
<feature type="non-terminal residue" evidence="4">
    <location>
        <position position="1891"/>
    </location>
</feature>
<feature type="coiled-coil region" evidence="1">
    <location>
        <begin position="449"/>
        <end position="476"/>
    </location>
</feature>
<evidence type="ECO:0000256" key="1">
    <source>
        <dbReference type="SAM" id="Coils"/>
    </source>
</evidence>
<dbReference type="EMBL" id="CATQJA010000086">
    <property type="protein sequence ID" value="CAJ0557739.1"/>
    <property type="molecule type" value="Genomic_DNA"/>
</dbReference>
<organism evidence="4 5">
    <name type="scientific">Mesorhabditis spiculigera</name>
    <dbReference type="NCBI Taxonomy" id="96644"/>
    <lineage>
        <taxon>Eukaryota</taxon>
        <taxon>Metazoa</taxon>
        <taxon>Ecdysozoa</taxon>
        <taxon>Nematoda</taxon>
        <taxon>Chromadorea</taxon>
        <taxon>Rhabditida</taxon>
        <taxon>Rhabditina</taxon>
        <taxon>Rhabditomorpha</taxon>
        <taxon>Rhabditoidea</taxon>
        <taxon>Rhabditidae</taxon>
        <taxon>Mesorhabditinae</taxon>
        <taxon>Mesorhabditis</taxon>
    </lineage>
</organism>
<feature type="non-terminal residue" evidence="4">
    <location>
        <position position="1"/>
    </location>
</feature>
<comment type="caution">
    <text evidence="4">The sequence shown here is derived from an EMBL/GenBank/DDBJ whole genome shotgun (WGS) entry which is preliminary data.</text>
</comment>
<name>A0AA36FP97_9BILA</name>
<feature type="domain" description="Nuclear anchorage protein 1 spectrin-like repeat" evidence="3">
    <location>
        <begin position="966"/>
        <end position="1078"/>
    </location>
</feature>
<feature type="coiled-coil region" evidence="1">
    <location>
        <begin position="1591"/>
        <end position="1648"/>
    </location>
</feature>
<reference evidence="4" key="1">
    <citation type="submission" date="2023-06" db="EMBL/GenBank/DDBJ databases">
        <authorList>
            <person name="Delattre M."/>
        </authorList>
    </citation>
    <scope>NUCLEOTIDE SEQUENCE</scope>
    <source>
        <strain evidence="4">AF72</strain>
    </source>
</reference>
<evidence type="ECO:0000259" key="3">
    <source>
        <dbReference type="Pfam" id="PF24611"/>
    </source>
</evidence>
<feature type="coiled-coil region" evidence="1">
    <location>
        <begin position="138"/>
        <end position="179"/>
    </location>
</feature>
<feature type="region of interest" description="Disordered" evidence="2">
    <location>
        <begin position="394"/>
        <end position="414"/>
    </location>
</feature>
<evidence type="ECO:0000313" key="5">
    <source>
        <dbReference type="Proteomes" id="UP001177023"/>
    </source>
</evidence>
<keyword evidence="1" id="KW-0175">Coiled coil</keyword>